<evidence type="ECO:0000313" key="2">
    <source>
        <dbReference type="EMBL" id="MBT1710649.1"/>
    </source>
</evidence>
<dbReference type="InterPro" id="IPR032710">
    <property type="entry name" value="NTF2-like_dom_sf"/>
</dbReference>
<name>A0AAP2E241_9BACT</name>
<comment type="caution">
    <text evidence="2">The sequence shown here is derived from an EMBL/GenBank/DDBJ whole genome shotgun (WGS) entry which is preliminary data.</text>
</comment>
<accession>A0AAP2E241</accession>
<dbReference type="Gene3D" id="3.10.450.50">
    <property type="match status" value="1"/>
</dbReference>
<evidence type="ECO:0000313" key="3">
    <source>
        <dbReference type="Proteomes" id="UP001319080"/>
    </source>
</evidence>
<evidence type="ECO:0000259" key="1">
    <source>
        <dbReference type="Pfam" id="PF14534"/>
    </source>
</evidence>
<reference evidence="2 3" key="1">
    <citation type="submission" date="2021-05" db="EMBL/GenBank/DDBJ databases">
        <title>A Polyphasic approach of four new species of the genus Ohtaekwangia: Ohtaekwangia histidinii sp. nov., Ohtaekwangia cretensis sp. nov., Ohtaekwangia indiensis sp. nov., Ohtaekwangia reichenbachii sp. nov. from diverse environment.</title>
        <authorList>
            <person name="Octaviana S."/>
        </authorList>
    </citation>
    <scope>NUCLEOTIDE SEQUENCE [LARGE SCALE GENOMIC DNA]</scope>
    <source>
        <strain evidence="2 3">PWU5</strain>
    </source>
</reference>
<dbReference type="RefSeq" id="WP_254086224.1">
    <property type="nucleotide sequence ID" value="NZ_JAHESE010000024.1"/>
</dbReference>
<dbReference type="Pfam" id="PF14534">
    <property type="entry name" value="DUF4440"/>
    <property type="match status" value="1"/>
</dbReference>
<dbReference type="InterPro" id="IPR027843">
    <property type="entry name" value="DUF4440"/>
</dbReference>
<dbReference type="AlphaFoldDB" id="A0AAP2E241"/>
<proteinExistence type="predicted"/>
<gene>
    <name evidence="2" type="ORF">KK062_20580</name>
</gene>
<feature type="domain" description="DUF4440" evidence="1">
    <location>
        <begin position="49"/>
        <end position="157"/>
    </location>
</feature>
<dbReference type="Proteomes" id="UP001319080">
    <property type="component" value="Unassembled WGS sequence"/>
</dbReference>
<sequence>MKTNQLVSLLAGIAVALAIVFLLQGCKESWSKESHAGSLTPLEEARQAIAASNEVYFQAFVKGDSSLFIERYADDCCIMAPGIPALCGADAARQFFRTAYDDIGLRNGKFITTDVYGLGDGYVVEEGLWQSFGANQMMFDDGKFLVLWKKTAKGWKMFRDSFSSNHAAPVQ</sequence>
<dbReference type="EMBL" id="JAHESE010000024">
    <property type="protein sequence ID" value="MBT1710649.1"/>
    <property type="molecule type" value="Genomic_DNA"/>
</dbReference>
<protein>
    <submittedName>
        <fullName evidence="2">DUF4440 domain-containing protein</fullName>
    </submittedName>
</protein>
<keyword evidence="3" id="KW-1185">Reference proteome</keyword>
<dbReference type="PROSITE" id="PS51257">
    <property type="entry name" value="PROKAR_LIPOPROTEIN"/>
    <property type="match status" value="1"/>
</dbReference>
<organism evidence="2 3">
    <name type="scientific">Dawidia cretensis</name>
    <dbReference type="NCBI Taxonomy" id="2782350"/>
    <lineage>
        <taxon>Bacteria</taxon>
        <taxon>Pseudomonadati</taxon>
        <taxon>Bacteroidota</taxon>
        <taxon>Cytophagia</taxon>
        <taxon>Cytophagales</taxon>
        <taxon>Chryseotaleaceae</taxon>
        <taxon>Dawidia</taxon>
    </lineage>
</organism>
<dbReference type="SUPFAM" id="SSF54427">
    <property type="entry name" value="NTF2-like"/>
    <property type="match status" value="1"/>
</dbReference>